<evidence type="ECO:0000313" key="3">
    <source>
        <dbReference type="Proteomes" id="UP000827092"/>
    </source>
</evidence>
<gene>
    <name evidence="2" type="ORF">JTE90_018697</name>
</gene>
<feature type="signal peptide" evidence="1">
    <location>
        <begin position="1"/>
        <end position="22"/>
    </location>
</feature>
<evidence type="ECO:0000313" key="2">
    <source>
        <dbReference type="EMBL" id="KAG8176914.1"/>
    </source>
</evidence>
<proteinExistence type="predicted"/>
<keyword evidence="3" id="KW-1185">Reference proteome</keyword>
<evidence type="ECO:0000256" key="1">
    <source>
        <dbReference type="SAM" id="SignalP"/>
    </source>
</evidence>
<dbReference type="Proteomes" id="UP000827092">
    <property type="component" value="Unassembled WGS sequence"/>
</dbReference>
<protein>
    <submittedName>
        <fullName evidence="2">Uncharacterized protein</fullName>
    </submittedName>
</protein>
<comment type="caution">
    <text evidence="2">The sequence shown here is derived from an EMBL/GenBank/DDBJ whole genome shotgun (WGS) entry which is preliminary data.</text>
</comment>
<feature type="chain" id="PRO_5043574420" evidence="1">
    <location>
        <begin position="23"/>
        <end position="155"/>
    </location>
</feature>
<reference evidence="2 3" key="1">
    <citation type="journal article" date="2022" name="Nat. Ecol. Evol.">
        <title>A masculinizing supergene underlies an exaggerated male reproductive morph in a spider.</title>
        <authorList>
            <person name="Hendrickx F."/>
            <person name="De Corte Z."/>
            <person name="Sonet G."/>
            <person name="Van Belleghem S.M."/>
            <person name="Kostlbacher S."/>
            <person name="Vangestel C."/>
        </authorList>
    </citation>
    <scope>NUCLEOTIDE SEQUENCE [LARGE SCALE GENOMIC DNA]</scope>
    <source>
        <strain evidence="2">W744_W776</strain>
    </source>
</reference>
<accession>A0AAV6TYY3</accession>
<keyword evidence="1" id="KW-0732">Signal</keyword>
<dbReference type="EMBL" id="JAFNEN010000840">
    <property type="protein sequence ID" value="KAG8176914.1"/>
    <property type="molecule type" value="Genomic_DNA"/>
</dbReference>
<organism evidence="2 3">
    <name type="scientific">Oedothorax gibbosus</name>
    <dbReference type="NCBI Taxonomy" id="931172"/>
    <lineage>
        <taxon>Eukaryota</taxon>
        <taxon>Metazoa</taxon>
        <taxon>Ecdysozoa</taxon>
        <taxon>Arthropoda</taxon>
        <taxon>Chelicerata</taxon>
        <taxon>Arachnida</taxon>
        <taxon>Araneae</taxon>
        <taxon>Araneomorphae</taxon>
        <taxon>Entelegynae</taxon>
        <taxon>Araneoidea</taxon>
        <taxon>Linyphiidae</taxon>
        <taxon>Erigoninae</taxon>
        <taxon>Oedothorax</taxon>
    </lineage>
</organism>
<sequence length="155" mass="17455">MYLQATFLLLGLIWVAIENAQSQVVATEEDVFDCFKYLICKEPKESGQKSKFTEALALAEPKSRQFIFELIRNDPNAENTDEYWESEEAKKCTYGEGEDEFQRFVVLVQTIGDFWVGICVDKEDEQECKAVGAAFDKVADLVEEALAEGKCGGLT</sequence>
<dbReference type="AlphaFoldDB" id="A0AAV6TYY3"/>
<name>A0AAV6TYY3_9ARAC</name>